<keyword evidence="1 2" id="KW-0732">Signal</keyword>
<protein>
    <submittedName>
        <fullName evidence="3">VCBS repeat-containing protein</fullName>
    </submittedName>
</protein>
<dbReference type="EMBL" id="JAPDOD010000002">
    <property type="protein sequence ID" value="MDA0159216.1"/>
    <property type="molecule type" value="Genomic_DNA"/>
</dbReference>
<feature type="chain" id="PRO_5040994143" evidence="2">
    <location>
        <begin position="23"/>
        <end position="289"/>
    </location>
</feature>
<dbReference type="Proteomes" id="UP001149140">
    <property type="component" value="Unassembled WGS sequence"/>
</dbReference>
<keyword evidence="4" id="KW-1185">Reference proteome</keyword>
<dbReference type="InterPro" id="IPR028994">
    <property type="entry name" value="Integrin_alpha_N"/>
</dbReference>
<comment type="caution">
    <text evidence="3">The sequence shown here is derived from an EMBL/GenBank/DDBJ whole genome shotgun (WGS) entry which is preliminary data.</text>
</comment>
<dbReference type="Gene3D" id="2.130.10.130">
    <property type="entry name" value="Integrin alpha, N-terminal"/>
    <property type="match status" value="1"/>
</dbReference>
<evidence type="ECO:0000313" key="3">
    <source>
        <dbReference type="EMBL" id="MDA0159216.1"/>
    </source>
</evidence>
<organism evidence="3 4">
    <name type="scientific">Solirubrobacter ginsenosidimutans</name>
    <dbReference type="NCBI Taxonomy" id="490573"/>
    <lineage>
        <taxon>Bacteria</taxon>
        <taxon>Bacillati</taxon>
        <taxon>Actinomycetota</taxon>
        <taxon>Thermoleophilia</taxon>
        <taxon>Solirubrobacterales</taxon>
        <taxon>Solirubrobacteraceae</taxon>
        <taxon>Solirubrobacter</taxon>
    </lineage>
</organism>
<dbReference type="PANTHER" id="PTHR46580:SF2">
    <property type="entry name" value="MAM DOMAIN-CONTAINING PROTEIN"/>
    <property type="match status" value="1"/>
</dbReference>
<feature type="signal peptide" evidence="2">
    <location>
        <begin position="1"/>
        <end position="22"/>
    </location>
</feature>
<proteinExistence type="predicted"/>
<dbReference type="SUPFAM" id="SSF69318">
    <property type="entry name" value="Integrin alpha N-terminal domain"/>
    <property type="match status" value="1"/>
</dbReference>
<sequence length="289" mass="28375">MKLALPAVLIAALLVPASSASAAILAGRTGTPIASQFSLTGVKLAAFSVSSPIVDVATGDVNGDGVDDLVFEGAQQVVVRDGKTNATLRTIQLGRGFGAGGIDVGDITGDGRGDIVLADGSVRVYDGRNGALVRTFAPYGADYAGTVAVAVGDLEGDARAEIATAAGTHVKVFSATGTTLRSFFAYGPSPAGGVDVAAGDATGDGHADLVTVPRAGAPAYVRVFSGSTLVRSFLAGDAGSLGGATVASGDGSVTVASGSTIRVVDGATLTTKAFFMPFGPSAAHIAIAT</sequence>
<dbReference type="PANTHER" id="PTHR46580">
    <property type="entry name" value="SENSOR KINASE-RELATED"/>
    <property type="match status" value="1"/>
</dbReference>
<dbReference type="Pfam" id="PF13517">
    <property type="entry name" value="FG-GAP_3"/>
    <property type="match status" value="1"/>
</dbReference>
<dbReference type="RefSeq" id="WP_270037889.1">
    <property type="nucleotide sequence ID" value="NZ_JAPDOD010000002.1"/>
</dbReference>
<evidence type="ECO:0000256" key="1">
    <source>
        <dbReference type="ARBA" id="ARBA00022729"/>
    </source>
</evidence>
<reference evidence="3" key="1">
    <citation type="submission" date="2022-10" db="EMBL/GenBank/DDBJ databases">
        <title>The WGS of Solirubrobacter ginsenosidimutans DSM 21036.</title>
        <authorList>
            <person name="Jiang Z."/>
        </authorList>
    </citation>
    <scope>NUCLEOTIDE SEQUENCE</scope>
    <source>
        <strain evidence="3">DSM 21036</strain>
    </source>
</reference>
<dbReference type="AlphaFoldDB" id="A0A9X3MMB2"/>
<evidence type="ECO:0000256" key="2">
    <source>
        <dbReference type="SAM" id="SignalP"/>
    </source>
</evidence>
<dbReference type="InterPro" id="IPR013517">
    <property type="entry name" value="FG-GAP"/>
</dbReference>
<evidence type="ECO:0000313" key="4">
    <source>
        <dbReference type="Proteomes" id="UP001149140"/>
    </source>
</evidence>
<name>A0A9X3MMB2_9ACTN</name>
<gene>
    <name evidence="3" type="ORF">OM076_02975</name>
</gene>
<accession>A0A9X3MMB2</accession>